<name>A0A8S5S9D9_9CAUD</name>
<dbReference type="EMBL" id="BK032557">
    <property type="protein sequence ID" value="DAF47660.1"/>
    <property type="molecule type" value="Genomic_DNA"/>
</dbReference>
<organism evidence="1">
    <name type="scientific">Myoviridae sp. ctByu2</name>
    <dbReference type="NCBI Taxonomy" id="2827668"/>
    <lineage>
        <taxon>Viruses</taxon>
        <taxon>Duplodnaviria</taxon>
        <taxon>Heunggongvirae</taxon>
        <taxon>Uroviricota</taxon>
        <taxon>Caudoviricetes</taxon>
    </lineage>
</organism>
<protein>
    <submittedName>
        <fullName evidence="1">Uncharacterized protein</fullName>
    </submittedName>
</protein>
<sequence length="68" mass="8349">MKNLFKLYREWRDRKFVERINRVYFKKDEKSNLYLEGSLHVSKDIIVYDGIATNIDSMKEYVSKNQRQ</sequence>
<proteinExistence type="predicted"/>
<reference evidence="1" key="1">
    <citation type="journal article" date="2021" name="Proc. Natl. Acad. Sci. U.S.A.">
        <title>A Catalog of Tens of Thousands of Viruses from Human Metagenomes Reveals Hidden Associations with Chronic Diseases.</title>
        <authorList>
            <person name="Tisza M.J."/>
            <person name="Buck C.B."/>
        </authorList>
    </citation>
    <scope>NUCLEOTIDE SEQUENCE</scope>
    <source>
        <strain evidence="1">CtByu2</strain>
    </source>
</reference>
<evidence type="ECO:0000313" key="1">
    <source>
        <dbReference type="EMBL" id="DAF47660.1"/>
    </source>
</evidence>
<accession>A0A8S5S9D9</accession>